<geneLocation type="plasmid" evidence="1 2">
    <name>unnamed1</name>
</geneLocation>
<protein>
    <recommendedName>
        <fullName evidence="3">PKD domain-containing protein</fullName>
    </recommendedName>
</protein>
<keyword evidence="1" id="KW-0614">Plasmid</keyword>
<dbReference type="SUPFAM" id="SSF49299">
    <property type="entry name" value="PKD domain"/>
    <property type="match status" value="1"/>
</dbReference>
<dbReference type="EMBL" id="CP118109">
    <property type="protein sequence ID" value="WDI05091.1"/>
    <property type="molecule type" value="Genomic_DNA"/>
</dbReference>
<dbReference type="RefSeq" id="WP_274338685.1">
    <property type="nucleotide sequence ID" value="NZ_CP118109.1"/>
</dbReference>
<evidence type="ECO:0000313" key="2">
    <source>
        <dbReference type="Proteomes" id="UP001221519"/>
    </source>
</evidence>
<accession>A0ABY7XGW0</accession>
<dbReference type="Proteomes" id="UP001221519">
    <property type="component" value="Plasmid unnamed1"/>
</dbReference>
<keyword evidence="2" id="KW-1185">Reference proteome</keyword>
<gene>
    <name evidence="1" type="ORF">PUW25_26335</name>
</gene>
<dbReference type="PROSITE" id="PS50096">
    <property type="entry name" value="IQ"/>
    <property type="match status" value="1"/>
</dbReference>
<sequence>MPTIEKVLFYFDDDNVFPYEMDFADVLGNTGISTSEGYSIVPEIQSADNLTIRIVNFAPPLSSPSNKFGSLLGIAYVYDNGVKSWIEEVVRYGPNSSNLEVAIGNWVDGKTISQVRSDARYRKPYIGYVEAQDYVEYRIEAYQDPPPPHIPLSGTIDPPEARIRIGETASFKITLTGSNTAIRDCDWFYDADSTIVRPISFTDLTNSARFSKAGAYHVKYNVNNTIGENFTISAPIYVADPAPILVDILQPSTHSLSQGESLTLDAIAESEAEISLRRWDIPTGVDILNQNGGQAILSFNRLGTYTIKFYAENVEGSQGEDSVVVSVLEPPKKKPGIELWIGTNDGQVQVNPSIMMNELPINKDDIFLSYKNSGDSAWKFVEFKVEVGAESFIYMDGRTQIQESVTIAAGGEYRIRAALRDYVARKRYTIILKAVMNDDQGQTLTRFYELRWIATADDGYDLVIVERRDDNYHYPNIMKRNARYRGQRESEKVLSDHQEQILDIRLNHMMIENHTKNQDDAVKSWFQGENEAGVENITYSAVKTFNINMEQTSYLLMPGVEESSFSRLVISLDGAELNSPGDFVFENGYIKLKSNALQNGDMKVEYTVTVAVAEQKMNGLYPVAKRMNQMNEHLSELERRLQSYENAYK</sequence>
<organism evidence="1 2">
    <name type="scientific">Paenibacillus urinalis</name>
    <dbReference type="NCBI Taxonomy" id="521520"/>
    <lineage>
        <taxon>Bacteria</taxon>
        <taxon>Bacillati</taxon>
        <taxon>Bacillota</taxon>
        <taxon>Bacilli</taxon>
        <taxon>Bacillales</taxon>
        <taxon>Paenibacillaceae</taxon>
        <taxon>Paenibacillus</taxon>
    </lineage>
</organism>
<evidence type="ECO:0000313" key="1">
    <source>
        <dbReference type="EMBL" id="WDI05091.1"/>
    </source>
</evidence>
<name>A0ABY7XGW0_9BACL</name>
<reference evidence="1 2" key="1">
    <citation type="submission" date="2023-02" db="EMBL/GenBank/DDBJ databases">
        <title>Pathogen: clinical or host-associated sample.</title>
        <authorList>
            <person name="Hergert J."/>
            <person name="Casey R."/>
            <person name="Wagner J."/>
            <person name="Young E.L."/>
            <person name="Oakeson K.F."/>
        </authorList>
    </citation>
    <scope>NUCLEOTIDE SEQUENCE [LARGE SCALE GENOMIC DNA]</scope>
    <source>
        <strain evidence="1 2">2022CK-00829</strain>
        <plasmid evidence="1 2">unnamed1</plasmid>
    </source>
</reference>
<dbReference type="InterPro" id="IPR035986">
    <property type="entry name" value="PKD_dom_sf"/>
</dbReference>
<evidence type="ECO:0008006" key="3">
    <source>
        <dbReference type="Google" id="ProtNLM"/>
    </source>
</evidence>
<proteinExistence type="predicted"/>